<dbReference type="Proteomes" id="UP000046090">
    <property type="component" value="Unassembled WGS sequence"/>
</dbReference>
<dbReference type="EMBL" id="CDMK01000001">
    <property type="protein sequence ID" value="CRI34318.1"/>
    <property type="molecule type" value="Genomic_DNA"/>
</dbReference>
<keyword evidence="1" id="KW-0326">Glycosidase</keyword>
<dbReference type="EC" id="3.2.1.14" evidence="1"/>
<dbReference type="InterPro" id="IPR005046">
    <property type="entry name" value="DUF285"/>
</dbReference>
<dbReference type="Pfam" id="PF03382">
    <property type="entry name" value="DUF285"/>
    <property type="match status" value="1"/>
</dbReference>
<name>A0A0K2Y650_HELHE</name>
<evidence type="ECO:0000313" key="2">
    <source>
        <dbReference type="Proteomes" id="UP000046090"/>
    </source>
</evidence>
<dbReference type="AlphaFoldDB" id="A0A0K2Y650"/>
<protein>
    <submittedName>
        <fullName evidence="1">Chitinase</fullName>
        <ecNumber evidence="1">3.2.1.14</ecNumber>
    </submittedName>
</protein>
<reference evidence="2" key="1">
    <citation type="submission" date="2014-12" db="EMBL/GenBank/DDBJ databases">
        <authorList>
            <person name="Smet A."/>
        </authorList>
    </citation>
    <scope>NUCLEOTIDE SEQUENCE [LARGE SCALE GENOMIC DNA]</scope>
</reference>
<keyword evidence="1" id="KW-0378">Hydrolase</keyword>
<sequence>MVVKKYFPTSNAELKELVQNEEILLDEIDVSGVKNFRYIFSNLENPYLDEEDEEDEDMDFSGIVALLGADQAREMQANLRRMQTGAQEQAAQLRKSSVRSGCAWFSKEEVFTCKDFSGIETWDVSQAMRMDCMFAGAIHFNGDISGWDVSGVTDMSGMFAITPSLTSP</sequence>
<dbReference type="GO" id="GO:0008843">
    <property type="term" value="F:endochitinase activity"/>
    <property type="evidence" value="ECO:0007669"/>
    <property type="project" value="UniProtKB-EC"/>
</dbReference>
<proteinExistence type="predicted"/>
<accession>A0A0K2Y650</accession>
<evidence type="ECO:0000313" key="1">
    <source>
        <dbReference type="EMBL" id="CRI34318.1"/>
    </source>
</evidence>
<gene>
    <name evidence="1" type="ORF">HHE01_11640</name>
</gene>
<keyword evidence="2" id="KW-1185">Reference proteome</keyword>
<organism evidence="1 2">
    <name type="scientific">Helicobacter heilmannii</name>
    <dbReference type="NCBI Taxonomy" id="35817"/>
    <lineage>
        <taxon>Bacteria</taxon>
        <taxon>Pseudomonadati</taxon>
        <taxon>Campylobacterota</taxon>
        <taxon>Epsilonproteobacteria</taxon>
        <taxon>Campylobacterales</taxon>
        <taxon>Helicobacteraceae</taxon>
        <taxon>Helicobacter</taxon>
    </lineage>
</organism>